<dbReference type="SUPFAM" id="SSF81606">
    <property type="entry name" value="PP2C-like"/>
    <property type="match status" value="2"/>
</dbReference>
<feature type="region of interest" description="Disordered" evidence="1">
    <location>
        <begin position="325"/>
        <end position="345"/>
    </location>
</feature>
<dbReference type="InterPro" id="IPR001932">
    <property type="entry name" value="PPM-type_phosphatase-like_dom"/>
</dbReference>
<dbReference type="SMART" id="SM00332">
    <property type="entry name" value="PP2Cc"/>
    <property type="match status" value="1"/>
</dbReference>
<reference evidence="4" key="1">
    <citation type="submission" date="2016-06" db="EMBL/GenBank/DDBJ databases">
        <title>First high quality genome sequence of Plasmodium coatneyi using continuous long reads from single molecule, real-time sequencing.</title>
        <authorList>
            <person name="Chien J.-T."/>
            <person name="Pakala S.B."/>
            <person name="Geraldo J.A."/>
            <person name="Lapp S.A."/>
            <person name="Barnwell J.W."/>
            <person name="Kissinger J.C."/>
            <person name="Galinski M.R."/>
            <person name="Humphrey J.C."/>
        </authorList>
    </citation>
    <scope>NUCLEOTIDE SEQUENCE [LARGE SCALE GENOMIC DNA]</scope>
    <source>
        <strain evidence="4">Hackeri</strain>
    </source>
</reference>
<feature type="compositionally biased region" description="Basic and acidic residues" evidence="1">
    <location>
        <begin position="398"/>
        <end position="408"/>
    </location>
</feature>
<dbReference type="PANTHER" id="PTHR13832">
    <property type="entry name" value="PROTEIN PHOSPHATASE 2C"/>
    <property type="match status" value="1"/>
</dbReference>
<keyword evidence="4" id="KW-1185">Reference proteome</keyword>
<dbReference type="RefSeq" id="XP_019915563.1">
    <property type="nucleotide sequence ID" value="XM_020060311.1"/>
</dbReference>
<dbReference type="GO" id="GO:0004722">
    <property type="term" value="F:protein serine/threonine phosphatase activity"/>
    <property type="evidence" value="ECO:0007669"/>
    <property type="project" value="InterPro"/>
</dbReference>
<organism evidence="3 4">
    <name type="scientific">Plasmodium coatneyi</name>
    <dbReference type="NCBI Taxonomy" id="208452"/>
    <lineage>
        <taxon>Eukaryota</taxon>
        <taxon>Sar</taxon>
        <taxon>Alveolata</taxon>
        <taxon>Apicomplexa</taxon>
        <taxon>Aconoidasida</taxon>
        <taxon>Haemosporida</taxon>
        <taxon>Plasmodiidae</taxon>
        <taxon>Plasmodium</taxon>
    </lineage>
</organism>
<evidence type="ECO:0000313" key="3">
    <source>
        <dbReference type="EMBL" id="ANQ08868.1"/>
    </source>
</evidence>
<feature type="region of interest" description="Disordered" evidence="1">
    <location>
        <begin position="873"/>
        <end position="901"/>
    </location>
</feature>
<feature type="compositionally biased region" description="Basic residues" evidence="1">
    <location>
        <begin position="880"/>
        <end position="894"/>
    </location>
</feature>
<dbReference type="InterPro" id="IPR015655">
    <property type="entry name" value="PP2C"/>
</dbReference>
<evidence type="ECO:0000259" key="2">
    <source>
        <dbReference type="PROSITE" id="PS51746"/>
    </source>
</evidence>
<evidence type="ECO:0000313" key="4">
    <source>
        <dbReference type="Proteomes" id="UP000092716"/>
    </source>
</evidence>
<gene>
    <name evidence="3" type="ORF">PCOAH_00035200</name>
</gene>
<name>A0A1B1E1G7_9APIC</name>
<dbReference type="KEGG" id="pcot:PCOAH_00035200"/>
<feature type="domain" description="PPM-type phosphatase" evidence="2">
    <location>
        <begin position="751"/>
        <end position="1330"/>
    </location>
</feature>
<proteinExistence type="predicted"/>
<feature type="region of interest" description="Disordered" evidence="1">
    <location>
        <begin position="156"/>
        <end position="181"/>
    </location>
</feature>
<dbReference type="GeneID" id="30910251"/>
<dbReference type="PROSITE" id="PS51746">
    <property type="entry name" value="PPM_2"/>
    <property type="match status" value="1"/>
</dbReference>
<dbReference type="PANTHER" id="PTHR13832:SF802">
    <property type="entry name" value="CHROMOSOME UNDETERMINED SCAFFOLD_5, WHOLE GENOME SHOTGUN SEQUENCE"/>
    <property type="match status" value="1"/>
</dbReference>
<dbReference type="OrthoDB" id="380919at2759"/>
<dbReference type="Proteomes" id="UP000092716">
    <property type="component" value="Chromosome 11"/>
</dbReference>
<dbReference type="InterPro" id="IPR036457">
    <property type="entry name" value="PPM-type-like_dom_sf"/>
</dbReference>
<accession>A0A1B1E1G7</accession>
<dbReference type="EMBL" id="CP016249">
    <property type="protein sequence ID" value="ANQ08868.1"/>
    <property type="molecule type" value="Genomic_DNA"/>
</dbReference>
<dbReference type="Gene3D" id="3.60.40.10">
    <property type="entry name" value="PPM-type phosphatase domain"/>
    <property type="match status" value="2"/>
</dbReference>
<feature type="compositionally biased region" description="Basic residues" evidence="1">
    <location>
        <begin position="161"/>
        <end position="174"/>
    </location>
</feature>
<dbReference type="VEuPathDB" id="PlasmoDB:PCOAH_00035200"/>
<protein>
    <recommendedName>
        <fullName evidence="2">PPM-type phosphatase domain-containing protein</fullName>
    </recommendedName>
</protein>
<feature type="region of interest" description="Disordered" evidence="1">
    <location>
        <begin position="389"/>
        <end position="408"/>
    </location>
</feature>
<evidence type="ECO:0000256" key="1">
    <source>
        <dbReference type="SAM" id="MobiDB-lite"/>
    </source>
</evidence>
<feature type="region of interest" description="Disordered" evidence="1">
    <location>
        <begin position="956"/>
        <end position="979"/>
    </location>
</feature>
<dbReference type="Pfam" id="PF00481">
    <property type="entry name" value="PP2C"/>
    <property type="match status" value="1"/>
</dbReference>
<sequence length="1338" mass="155705">MDPLLGDEFDQQCNILLRKTDMKNVLIPRKESGTSVDIDFAEDRKKCERKNKRVVRIRRHGKKGVSVCCFSEGRTPTKLGKYLSGDTLEKLNDQNGTSTEVDNKMNHSFSRNYHFMKNHKKITPQGDLPSTGGKLSQFDFSQHRGKKKSAALRTLHDEHLKKKSVHPHKGKKEKWRHDSPKGGKRFTIADCLTTQVRNYANCTYLLGRKKCYNCFMATQGVHTKEDIPSKGVSINEWKKKKSCDKRTNKSFTFSYGFYSKKGKYHDNEDTCSHASFSSYKIRKEVEQVIDLMGSSKRKFNLFDELLKRFSTRSSIVRHRDDSARETNLGGYGNELNPPPKRSNGDTCKVYLKPVLPVYHLEGGNPPTDPPNHDIICRYFYEERIGNHKEVSRHKQRSEKKNVRKDTHAVEEETKKLQLKCLTEWGEKAQMLDDQGEEFYQTYNPNLRFSHYYKFVCKVCKKCQHVNVQQGRMWHRAYLRYLHGVSKQGGKKKKNESYRKMSDYTSSSCSDEFNYVKFFPHNGNKRYGGKGSTPTGASADGDFPAFSTIRQMNNINGLNGHTQEYVHREGENYQSDSSPRGIATNNYGALTDYLTNCKTCRRLLKYDNMANDFLLNSWKTNYFLEHQFCLNRSEKKMLNLLAASQKREKTMFGKKFRNDDEQRGGLAEEGRCHFLSHSDVESYQNWKELQMWKDELDRKGELSRSFLKRWRQKMMRSREWKRWMDEMRRYLFEQYYAGFIATKESKSGEGHSDGSSKNRGVDNNFDMHLFTICDGHGDSHASHFLIQNVHKIFYYLLVHTFFNVHISLKILHPLLDFLYHRECAREKSSSCAGSCIINILLRENYLYVNNTGDSRCALMTFHLDRFEYSQDKPAEEENCTRRKKRRGGKPKRKTQRVAGTVSSDGDVDREYEAYVINENSFSYNELNCEHNCNSYMEYLRMYKMHLCEELVGQQVSTGERRNENGDSSVSVSNPPGDKFRRGVQDEEQMEELLNVKKTKKKVDMKKTKMDIHLNKQIAMLNGYLLSERGRQINIGNLSYDLIKYNRVDGCLHPCRVIGDYDLKRKYCNGHFILSSDSNVYKYDMNNINLANTIRYLYLRKFCGTCRRSYLLSSYGKIGPIRQIVLLDVPEGRHGGKTHTMRPTNQQRSTIVRRAEIPPKARQPSGGRPPPAGLCLKIYRDGAPNSNVLGSQEEKKKENIPAQINERFAPYINIKSVSMNENYLCCKERRNFFHLLIIASDGVFEHVNPQFLLNILKKNKSVYTKVRKLYRTYNTRELWTTTAGSTPQRDINKMMHRHMLTKEDCTKLARDIVKSSIMHGNMDDSTCFCIFIFPTFFVCG</sequence>